<feature type="transmembrane region" description="Helical" evidence="1">
    <location>
        <begin position="170"/>
        <end position="193"/>
    </location>
</feature>
<accession>A0A5R8WQ97</accession>
<comment type="caution">
    <text evidence="2">The sequence shown here is derived from an EMBL/GenBank/DDBJ whole genome shotgun (WGS) entry which is preliminary data.</text>
</comment>
<dbReference type="GO" id="GO:0000030">
    <property type="term" value="F:mannosyltransferase activity"/>
    <property type="evidence" value="ECO:0007669"/>
    <property type="project" value="InterPro"/>
</dbReference>
<keyword evidence="1" id="KW-1133">Transmembrane helix</keyword>
<feature type="transmembrane region" description="Helical" evidence="1">
    <location>
        <begin position="141"/>
        <end position="163"/>
    </location>
</feature>
<evidence type="ECO:0000313" key="3">
    <source>
        <dbReference type="Proteomes" id="UP000305517"/>
    </source>
</evidence>
<gene>
    <name evidence="2" type="ORF">FDY95_12695</name>
</gene>
<dbReference type="OrthoDB" id="9776737at2"/>
<feature type="transmembrane region" description="Helical" evidence="1">
    <location>
        <begin position="73"/>
        <end position="94"/>
    </location>
</feature>
<dbReference type="InterPro" id="IPR007873">
    <property type="entry name" value="Glycosyltransferase_ALG3"/>
</dbReference>
<proteinExistence type="predicted"/>
<dbReference type="EMBL" id="VAJM01000005">
    <property type="protein sequence ID" value="TLM92289.1"/>
    <property type="molecule type" value="Genomic_DNA"/>
</dbReference>
<sequence>MKSVGPRQLAGKWRQSPWRYAGLYALLFGLLLALGGSTAHEGDRAAWLAWATHIFRHGLGNAYALPSLDYNPLYHYILWLFGRLAGSAEAIGAYSHGLKAFTLLFDFAGALLAASWLRGGWQRFLGSLWLLLNVGYLYNTLVWQQVDAIFTTLSFAAVVLALRQRPGLSLVLYVLALNAKLQAIVFLPLLGLLWLPLGRLAPRQLLLGLGTAAAVQLALLAPFIWGGAQNYLPRILAINFTAVSLYPYTTVNAFNVWTLLMPDALFWVPDTLRKFGLSYRQWGLLAFGAGSALALVPVALLAWQRLRRRSALGPAEAPLVLLVGGLLPLVFCFFNTEMHERYWHPAVLFLGAYALLSRRWWPYALVSVGHWLNLRTMFRHYHHQPTWLVQHPQLVAGLFALGLLTGFYCLYQEFRRRASLPMTRGEVAQ</sequence>
<evidence type="ECO:0008006" key="4">
    <source>
        <dbReference type="Google" id="ProtNLM"/>
    </source>
</evidence>
<dbReference type="Pfam" id="PF05208">
    <property type="entry name" value="ALG3"/>
    <property type="match status" value="1"/>
</dbReference>
<evidence type="ECO:0000256" key="1">
    <source>
        <dbReference type="SAM" id="Phobius"/>
    </source>
</evidence>
<keyword evidence="3" id="KW-1185">Reference proteome</keyword>
<feature type="transmembrane region" description="Helical" evidence="1">
    <location>
        <begin position="205"/>
        <end position="224"/>
    </location>
</feature>
<reference evidence="2 3" key="1">
    <citation type="submission" date="2019-05" db="EMBL/GenBank/DDBJ databases">
        <title>Hymenobacter edaphi sp. nov., isolated from abandoned arsenic-contaminated farmland soil.</title>
        <authorList>
            <person name="Nie L."/>
        </authorList>
    </citation>
    <scope>NUCLEOTIDE SEQUENCE [LARGE SCALE GENOMIC DNA]</scope>
    <source>
        <strain evidence="2 3">1-3-3-8</strain>
    </source>
</reference>
<feature type="transmembrane region" description="Helical" evidence="1">
    <location>
        <begin position="284"/>
        <end position="303"/>
    </location>
</feature>
<feature type="transmembrane region" description="Helical" evidence="1">
    <location>
        <begin position="392"/>
        <end position="411"/>
    </location>
</feature>
<feature type="transmembrane region" description="Helical" evidence="1">
    <location>
        <begin position="101"/>
        <end position="121"/>
    </location>
</feature>
<organism evidence="2 3">
    <name type="scientific">Hymenobacter jeollabukensis</name>
    <dbReference type="NCBI Taxonomy" id="2025313"/>
    <lineage>
        <taxon>Bacteria</taxon>
        <taxon>Pseudomonadati</taxon>
        <taxon>Bacteroidota</taxon>
        <taxon>Cytophagia</taxon>
        <taxon>Cytophagales</taxon>
        <taxon>Hymenobacteraceae</taxon>
        <taxon>Hymenobacter</taxon>
    </lineage>
</organism>
<dbReference type="Proteomes" id="UP000305517">
    <property type="component" value="Unassembled WGS sequence"/>
</dbReference>
<keyword evidence="1" id="KW-0812">Transmembrane</keyword>
<evidence type="ECO:0000313" key="2">
    <source>
        <dbReference type="EMBL" id="TLM92289.1"/>
    </source>
</evidence>
<dbReference type="RefSeq" id="WP_138078143.1">
    <property type="nucleotide sequence ID" value="NZ_VAJM01000005.1"/>
</dbReference>
<keyword evidence="1" id="KW-0472">Membrane</keyword>
<dbReference type="AlphaFoldDB" id="A0A5R8WQ97"/>
<name>A0A5R8WQ97_9BACT</name>
<feature type="transmembrane region" description="Helical" evidence="1">
    <location>
        <begin position="315"/>
        <end position="334"/>
    </location>
</feature>
<feature type="transmembrane region" description="Helical" evidence="1">
    <location>
        <begin position="231"/>
        <end position="248"/>
    </location>
</feature>
<protein>
    <recommendedName>
        <fullName evidence="4">DUF2029 domain-containing protein</fullName>
    </recommendedName>
</protein>